<evidence type="ECO:0000256" key="1">
    <source>
        <dbReference type="SAM" id="Phobius"/>
    </source>
</evidence>
<evidence type="ECO:0000313" key="3">
    <source>
        <dbReference type="Proteomes" id="UP000187941"/>
    </source>
</evidence>
<gene>
    <name evidence="2" type="ORF">AWR27_23085</name>
</gene>
<sequence>MNIILKSILAGLLLGAALFILPFFLLRVFLFFLLIGGLFRLIRGRRGFGPRGFGYGRRGFAYGGPFGFADRVRQMSDEEYTAFKERGWNRCGDAPAQSNQSTETTNA</sequence>
<evidence type="ECO:0000313" key="2">
    <source>
        <dbReference type="EMBL" id="AQG81925.1"/>
    </source>
</evidence>
<dbReference type="AlphaFoldDB" id="A0A1P9X2V3"/>
<keyword evidence="3" id="KW-1185">Reference proteome</keyword>
<dbReference type="Proteomes" id="UP000187941">
    <property type="component" value="Chromosome"/>
</dbReference>
<protein>
    <submittedName>
        <fullName evidence="2">Uncharacterized protein</fullName>
    </submittedName>
</protein>
<keyword evidence="1" id="KW-0472">Membrane</keyword>
<dbReference type="KEGG" id="smon:AWR27_23085"/>
<name>A0A1P9X2V3_9BACT</name>
<reference evidence="2 3" key="1">
    <citation type="submission" date="2016-01" db="EMBL/GenBank/DDBJ databases">
        <authorList>
            <person name="Oliw E.H."/>
        </authorList>
    </citation>
    <scope>NUCLEOTIDE SEQUENCE [LARGE SCALE GENOMIC DNA]</scope>
    <source>
        <strain evidence="2 3">DY10</strain>
    </source>
</reference>
<dbReference type="STRING" id="1178516.AWR27_23085"/>
<dbReference type="EMBL" id="CP014263">
    <property type="protein sequence ID" value="AQG81925.1"/>
    <property type="molecule type" value="Genomic_DNA"/>
</dbReference>
<dbReference type="RefSeq" id="WP_077133403.1">
    <property type="nucleotide sequence ID" value="NZ_CP014263.1"/>
</dbReference>
<keyword evidence="1" id="KW-0812">Transmembrane</keyword>
<feature type="transmembrane region" description="Helical" evidence="1">
    <location>
        <begin position="12"/>
        <end position="39"/>
    </location>
</feature>
<accession>A0A1P9X2V3</accession>
<organism evidence="2 3">
    <name type="scientific">Spirosoma montaniterrae</name>
    <dbReference type="NCBI Taxonomy" id="1178516"/>
    <lineage>
        <taxon>Bacteria</taxon>
        <taxon>Pseudomonadati</taxon>
        <taxon>Bacteroidota</taxon>
        <taxon>Cytophagia</taxon>
        <taxon>Cytophagales</taxon>
        <taxon>Cytophagaceae</taxon>
        <taxon>Spirosoma</taxon>
    </lineage>
</organism>
<proteinExistence type="predicted"/>
<keyword evidence="1" id="KW-1133">Transmembrane helix</keyword>